<accession>A0ABQ3Z707</accession>
<dbReference type="InterPro" id="IPR011991">
    <property type="entry name" value="ArsR-like_HTH"/>
</dbReference>
<reference evidence="5 6" key="1">
    <citation type="submission" date="2021-01" db="EMBL/GenBank/DDBJ databases">
        <title>Whole genome shotgun sequence of Actinoplanes durhamensis NBRC 14914.</title>
        <authorList>
            <person name="Komaki H."/>
            <person name="Tamura T."/>
        </authorList>
    </citation>
    <scope>NUCLEOTIDE SEQUENCE [LARGE SCALE GENOMIC DNA]</scope>
    <source>
        <strain evidence="5 6">NBRC 14914</strain>
    </source>
</reference>
<dbReference type="InterPro" id="IPR001845">
    <property type="entry name" value="HTH_ArsR_DNA-bd_dom"/>
</dbReference>
<dbReference type="NCBIfam" id="NF033788">
    <property type="entry name" value="HTH_metalloreg"/>
    <property type="match status" value="1"/>
</dbReference>
<dbReference type="Proteomes" id="UP000637628">
    <property type="component" value="Unassembled WGS sequence"/>
</dbReference>
<keyword evidence="6" id="KW-1185">Reference proteome</keyword>
<dbReference type="CDD" id="cd00090">
    <property type="entry name" value="HTH_ARSR"/>
    <property type="match status" value="1"/>
</dbReference>
<keyword evidence="1" id="KW-0805">Transcription regulation</keyword>
<keyword evidence="3" id="KW-0804">Transcription</keyword>
<dbReference type="InterPro" id="IPR051011">
    <property type="entry name" value="Metal_resp_trans_reg"/>
</dbReference>
<dbReference type="PROSITE" id="PS50987">
    <property type="entry name" value="HTH_ARSR_2"/>
    <property type="match status" value="1"/>
</dbReference>
<dbReference type="PRINTS" id="PR00778">
    <property type="entry name" value="HTHARSR"/>
</dbReference>
<sequence length="110" mass="12096">MTISGKPEIVDRVTTLAEEDADELLRALAHPARREILRRCWDQPMPAGALADALDLAPASVSEHLKVLRKTGLAVLTREGTFRWYRADPARVAALTGWLATFPTSLTETS</sequence>
<dbReference type="Gene3D" id="1.10.10.10">
    <property type="entry name" value="Winged helix-like DNA-binding domain superfamily/Winged helix DNA-binding domain"/>
    <property type="match status" value="1"/>
</dbReference>
<keyword evidence="2" id="KW-0238">DNA-binding</keyword>
<dbReference type="InterPro" id="IPR036390">
    <property type="entry name" value="WH_DNA-bd_sf"/>
</dbReference>
<proteinExistence type="predicted"/>
<evidence type="ECO:0000256" key="3">
    <source>
        <dbReference type="ARBA" id="ARBA00023163"/>
    </source>
</evidence>
<protein>
    <recommendedName>
        <fullName evidence="4">HTH arsR-type domain-containing protein</fullName>
    </recommendedName>
</protein>
<evidence type="ECO:0000256" key="1">
    <source>
        <dbReference type="ARBA" id="ARBA00023015"/>
    </source>
</evidence>
<dbReference type="SUPFAM" id="SSF46785">
    <property type="entry name" value="Winged helix' DNA-binding domain"/>
    <property type="match status" value="1"/>
</dbReference>
<dbReference type="PANTHER" id="PTHR43132:SF2">
    <property type="entry name" value="ARSENICAL RESISTANCE OPERON REPRESSOR ARSR-RELATED"/>
    <property type="match status" value="1"/>
</dbReference>
<evidence type="ECO:0000256" key="2">
    <source>
        <dbReference type="ARBA" id="ARBA00023125"/>
    </source>
</evidence>
<evidence type="ECO:0000313" key="5">
    <source>
        <dbReference type="EMBL" id="GIE05584.1"/>
    </source>
</evidence>
<dbReference type="SMART" id="SM00418">
    <property type="entry name" value="HTH_ARSR"/>
    <property type="match status" value="1"/>
</dbReference>
<feature type="domain" description="HTH arsR-type" evidence="4">
    <location>
        <begin position="13"/>
        <end position="107"/>
    </location>
</feature>
<dbReference type="EMBL" id="BOML01000057">
    <property type="protein sequence ID" value="GIE05584.1"/>
    <property type="molecule type" value="Genomic_DNA"/>
</dbReference>
<dbReference type="InterPro" id="IPR036388">
    <property type="entry name" value="WH-like_DNA-bd_sf"/>
</dbReference>
<comment type="caution">
    <text evidence="5">The sequence shown here is derived from an EMBL/GenBank/DDBJ whole genome shotgun (WGS) entry which is preliminary data.</text>
</comment>
<organism evidence="5 6">
    <name type="scientific">Paractinoplanes durhamensis</name>
    <dbReference type="NCBI Taxonomy" id="113563"/>
    <lineage>
        <taxon>Bacteria</taxon>
        <taxon>Bacillati</taxon>
        <taxon>Actinomycetota</taxon>
        <taxon>Actinomycetes</taxon>
        <taxon>Micromonosporales</taxon>
        <taxon>Micromonosporaceae</taxon>
        <taxon>Paractinoplanes</taxon>
    </lineage>
</organism>
<dbReference type="Pfam" id="PF12840">
    <property type="entry name" value="HTH_20"/>
    <property type="match status" value="1"/>
</dbReference>
<evidence type="ECO:0000259" key="4">
    <source>
        <dbReference type="PROSITE" id="PS50987"/>
    </source>
</evidence>
<gene>
    <name evidence="5" type="ORF">Adu01nite_69340</name>
</gene>
<dbReference type="PANTHER" id="PTHR43132">
    <property type="entry name" value="ARSENICAL RESISTANCE OPERON REPRESSOR ARSR-RELATED"/>
    <property type="match status" value="1"/>
</dbReference>
<name>A0ABQ3Z707_9ACTN</name>
<evidence type="ECO:0000313" key="6">
    <source>
        <dbReference type="Proteomes" id="UP000637628"/>
    </source>
</evidence>